<feature type="compositionally biased region" description="Polar residues" evidence="1">
    <location>
        <begin position="40"/>
        <end position="54"/>
    </location>
</feature>
<gene>
    <name evidence="3" type="ORF">ARMSODRAFT_1026779</name>
</gene>
<sequence length="108" mass="12106">MKYQPSPYNRSLLKVPRYKTVRHIRYHPYAPYLPRMQSISTTQPTHSGITSSPSKKGANVHESLLQPAPPPPGGEEDCPFGYWKMILGLLIVAVVLRIVGLIYGYANV</sequence>
<dbReference type="EMBL" id="KZ293490">
    <property type="protein sequence ID" value="PBK60260.1"/>
    <property type="molecule type" value="Genomic_DNA"/>
</dbReference>
<feature type="transmembrane region" description="Helical" evidence="2">
    <location>
        <begin position="86"/>
        <end position="106"/>
    </location>
</feature>
<keyword evidence="2" id="KW-1133">Transmembrane helix</keyword>
<dbReference type="Proteomes" id="UP000218334">
    <property type="component" value="Unassembled WGS sequence"/>
</dbReference>
<name>A0A2H3ARL8_9AGAR</name>
<accession>A0A2H3ARL8</accession>
<evidence type="ECO:0000313" key="4">
    <source>
        <dbReference type="Proteomes" id="UP000218334"/>
    </source>
</evidence>
<organism evidence="3 4">
    <name type="scientific">Armillaria solidipes</name>
    <dbReference type="NCBI Taxonomy" id="1076256"/>
    <lineage>
        <taxon>Eukaryota</taxon>
        <taxon>Fungi</taxon>
        <taxon>Dikarya</taxon>
        <taxon>Basidiomycota</taxon>
        <taxon>Agaricomycotina</taxon>
        <taxon>Agaricomycetes</taxon>
        <taxon>Agaricomycetidae</taxon>
        <taxon>Agaricales</taxon>
        <taxon>Marasmiineae</taxon>
        <taxon>Physalacriaceae</taxon>
        <taxon>Armillaria</taxon>
    </lineage>
</organism>
<feature type="region of interest" description="Disordered" evidence="1">
    <location>
        <begin position="40"/>
        <end position="74"/>
    </location>
</feature>
<keyword evidence="2" id="KW-0812">Transmembrane</keyword>
<keyword evidence="4" id="KW-1185">Reference proteome</keyword>
<proteinExistence type="predicted"/>
<evidence type="ECO:0000256" key="1">
    <source>
        <dbReference type="SAM" id="MobiDB-lite"/>
    </source>
</evidence>
<evidence type="ECO:0000313" key="3">
    <source>
        <dbReference type="EMBL" id="PBK60260.1"/>
    </source>
</evidence>
<evidence type="ECO:0000256" key="2">
    <source>
        <dbReference type="SAM" id="Phobius"/>
    </source>
</evidence>
<keyword evidence="2" id="KW-0472">Membrane</keyword>
<protein>
    <submittedName>
        <fullName evidence="3">Uncharacterized protein</fullName>
    </submittedName>
</protein>
<reference evidence="4" key="1">
    <citation type="journal article" date="2017" name="Nat. Ecol. Evol.">
        <title>Genome expansion and lineage-specific genetic innovations in the forest pathogenic fungi Armillaria.</title>
        <authorList>
            <person name="Sipos G."/>
            <person name="Prasanna A.N."/>
            <person name="Walter M.C."/>
            <person name="O'Connor E."/>
            <person name="Balint B."/>
            <person name="Krizsan K."/>
            <person name="Kiss B."/>
            <person name="Hess J."/>
            <person name="Varga T."/>
            <person name="Slot J."/>
            <person name="Riley R."/>
            <person name="Boka B."/>
            <person name="Rigling D."/>
            <person name="Barry K."/>
            <person name="Lee J."/>
            <person name="Mihaltcheva S."/>
            <person name="LaButti K."/>
            <person name="Lipzen A."/>
            <person name="Waldron R."/>
            <person name="Moloney N.M."/>
            <person name="Sperisen C."/>
            <person name="Kredics L."/>
            <person name="Vagvoelgyi C."/>
            <person name="Patrignani A."/>
            <person name="Fitzpatrick D."/>
            <person name="Nagy I."/>
            <person name="Doyle S."/>
            <person name="Anderson J.B."/>
            <person name="Grigoriev I.V."/>
            <person name="Gueldener U."/>
            <person name="Muensterkoetter M."/>
            <person name="Nagy L.G."/>
        </authorList>
    </citation>
    <scope>NUCLEOTIDE SEQUENCE [LARGE SCALE GENOMIC DNA]</scope>
    <source>
        <strain evidence="4">28-4</strain>
    </source>
</reference>
<dbReference type="AlphaFoldDB" id="A0A2H3ARL8"/>